<keyword evidence="3 5" id="KW-0378">Hydrolase</keyword>
<dbReference type="KEGG" id="kau:B6264_26150"/>
<dbReference type="EC" id="3.2.1.22" evidence="5"/>
<dbReference type="InterPro" id="IPR041233">
    <property type="entry name" value="Melibiase_C"/>
</dbReference>
<dbReference type="CDD" id="cd14792">
    <property type="entry name" value="GH27"/>
    <property type="match status" value="1"/>
</dbReference>
<protein>
    <recommendedName>
        <fullName evidence="5">Alpha-galactosidase</fullName>
        <ecNumber evidence="5">3.2.1.22</ecNumber>
    </recommendedName>
    <alternativeName>
        <fullName evidence="5">Melibiase</fullName>
    </alternativeName>
</protein>
<proteinExistence type="inferred from homology"/>
<evidence type="ECO:0000256" key="1">
    <source>
        <dbReference type="ARBA" id="ARBA00009743"/>
    </source>
</evidence>
<dbReference type="SUPFAM" id="SSF51011">
    <property type="entry name" value="Glycosyl hydrolase domain"/>
    <property type="match status" value="1"/>
</dbReference>
<evidence type="ECO:0000259" key="7">
    <source>
        <dbReference type="Pfam" id="PF17801"/>
    </source>
</evidence>
<comment type="caution">
    <text evidence="9">The sequence shown here is derived from an EMBL/GenBank/DDBJ whole genome shotgun (WGS) entry which is preliminary data.</text>
</comment>
<evidence type="ECO:0000256" key="4">
    <source>
        <dbReference type="ARBA" id="ARBA00023295"/>
    </source>
</evidence>
<dbReference type="InterPro" id="IPR002241">
    <property type="entry name" value="Glyco_hydro_27"/>
</dbReference>
<accession>A0A8H9LPT3</accession>
<feature type="domain" description="Alpha galactosidase C-terminal" evidence="7">
    <location>
        <begin position="429"/>
        <end position="505"/>
    </location>
</feature>
<evidence type="ECO:0000256" key="6">
    <source>
        <dbReference type="SAM" id="MobiDB-lite"/>
    </source>
</evidence>
<dbReference type="Pfam" id="PF17801">
    <property type="entry name" value="Melibiase_C"/>
    <property type="match status" value="1"/>
</dbReference>
<evidence type="ECO:0000313" key="10">
    <source>
        <dbReference type="Proteomes" id="UP000610124"/>
    </source>
</evidence>
<name>A0A8H9LPT3_KITAU</name>
<dbReference type="SUPFAM" id="SSF51445">
    <property type="entry name" value="(Trans)glycosidases"/>
    <property type="match status" value="1"/>
</dbReference>
<keyword evidence="2" id="KW-0732">Signal</keyword>
<dbReference type="InterPro" id="IPR058502">
    <property type="entry name" value="PLL-like_beta-prop"/>
</dbReference>
<dbReference type="Gene3D" id="3.20.20.70">
    <property type="entry name" value="Aldolase class I"/>
    <property type="match status" value="1"/>
</dbReference>
<comment type="catalytic activity">
    <reaction evidence="5">
        <text>Hydrolysis of terminal, non-reducing alpha-D-galactose residues in alpha-D-galactosides, including galactose oligosaccharides, galactomannans and galactolipids.</text>
        <dbReference type="EC" id="3.2.1.22"/>
    </reaction>
</comment>
<reference evidence="9" key="1">
    <citation type="journal article" date="2014" name="Int. J. Syst. Evol. Microbiol.">
        <title>Complete genome sequence of Corynebacterium casei LMG S-19264T (=DSM 44701T), isolated from a smear-ripened cheese.</title>
        <authorList>
            <consortium name="US DOE Joint Genome Institute (JGI-PGF)"/>
            <person name="Walter F."/>
            <person name="Albersmeier A."/>
            <person name="Kalinowski J."/>
            <person name="Ruckert C."/>
        </authorList>
    </citation>
    <scope>NUCLEOTIDE SEQUENCE</scope>
    <source>
        <strain evidence="9">JCM 4434</strain>
    </source>
</reference>
<dbReference type="PANTHER" id="PTHR11452">
    <property type="entry name" value="ALPHA-GALACTOSIDASE/ALPHA-N-ACETYLGALACTOSAMINIDASE"/>
    <property type="match status" value="1"/>
</dbReference>
<evidence type="ECO:0000259" key="8">
    <source>
        <dbReference type="Pfam" id="PF26607"/>
    </source>
</evidence>
<feature type="region of interest" description="Disordered" evidence="6">
    <location>
        <begin position="1"/>
        <end position="29"/>
    </location>
</feature>
<dbReference type="InterPro" id="IPR013785">
    <property type="entry name" value="Aldolase_TIM"/>
</dbReference>
<reference evidence="9" key="2">
    <citation type="submission" date="2020-09" db="EMBL/GenBank/DDBJ databases">
        <authorList>
            <person name="Sun Q."/>
            <person name="Ohkuma M."/>
        </authorList>
    </citation>
    <scope>NUCLEOTIDE SEQUENCE</scope>
    <source>
        <strain evidence="9">JCM 4434</strain>
    </source>
</reference>
<dbReference type="PANTHER" id="PTHR11452:SF33">
    <property type="entry name" value="ALPHA-GALACTOSIDASE 2"/>
    <property type="match status" value="1"/>
</dbReference>
<dbReference type="GO" id="GO:0005975">
    <property type="term" value="P:carbohydrate metabolic process"/>
    <property type="evidence" value="ECO:0007669"/>
    <property type="project" value="InterPro"/>
</dbReference>
<dbReference type="InterPro" id="IPR013780">
    <property type="entry name" value="Glyco_hydro_b"/>
</dbReference>
<feature type="compositionally biased region" description="Low complexity" evidence="6">
    <location>
        <begin position="15"/>
        <end position="26"/>
    </location>
</feature>
<dbReference type="AlphaFoldDB" id="A0A8H9LPT3"/>
<dbReference type="Proteomes" id="UP000610124">
    <property type="component" value="Unassembled WGS sequence"/>
</dbReference>
<dbReference type="EMBL" id="BMUB01000014">
    <property type="protein sequence ID" value="GGU92001.1"/>
    <property type="molecule type" value="Genomic_DNA"/>
</dbReference>
<comment type="similarity">
    <text evidence="1 5">Belongs to the glycosyl hydrolase 27 family.</text>
</comment>
<dbReference type="SUPFAM" id="SSF89372">
    <property type="entry name" value="Fucose-specific lectin"/>
    <property type="match status" value="2"/>
</dbReference>
<gene>
    <name evidence="9" type="primary">galA</name>
    <name evidence="9" type="ORF">GCM10010502_51670</name>
</gene>
<dbReference type="GO" id="GO:0004557">
    <property type="term" value="F:alpha-galactosidase activity"/>
    <property type="evidence" value="ECO:0007669"/>
    <property type="project" value="UniProtKB-EC"/>
</dbReference>
<dbReference type="InterPro" id="IPR017853">
    <property type="entry name" value="GH"/>
</dbReference>
<keyword evidence="5" id="KW-1015">Disulfide bond</keyword>
<keyword evidence="4 5" id="KW-0326">Glycosidase</keyword>
<dbReference type="PRINTS" id="PR00740">
    <property type="entry name" value="GLHYDRLASE27"/>
</dbReference>
<dbReference type="OrthoDB" id="9807519at2"/>
<dbReference type="Gene3D" id="2.120.10.70">
    <property type="entry name" value="Fucose-specific lectin"/>
    <property type="match status" value="1"/>
</dbReference>
<sequence>MSLPSAPSGLPDPTAVGSARSSVPSARPRRRRLATALSATMIIAGTLTVTAVGVPTPAEAVVPPGANGATTPPMGWNSWYFYNNDYSAQNIADQAAGLATPNANLGLNGSGRHKSLADLGYRDVSLDGGWWTQNGTGRDANGVMVPRPGFLTGAQTKAVTLSNGTTVPARALNTMKDLTDYVHALGMQAGMYTDTGATGCGGQHGSGGNEAKDVTTFADWGFDWVKVDHCGGIPSGYSTVMADYKAWGSLTANAKTSTGVAHPLALEICEWGAGAPDGPWAWGGSAARTWRNGRDITGSAGYGTTSNGGATWINWDQVSESFDLNDHPSNEAAGQYNDPDYLLIGPGFGDNPSTGQQQTHGTSGALWGLTPDEQQSYFGMWAIQGAPLVLATDTTNLTAATAAIVGNESVIAVDQDSAVHQGQKVLDNGSVQVWSKQLAASGTRAVLLVNRSSTPQNYSFTTQNLGLNGTASVQNLYTGANLGTVSSTGAQNFTLAPHQSVMLKLTGATEQQPETVLAPTASGVSQKTWNGSTWSAWQTLALGTAGSTGPGSIKGEPAVVSSPGGTDVFVWGADNALWQNTYKNGAWGSWTSLGGTITASPTAASLGRDHIDVFVRGTDGKVYQKTFQQTPGANDLPAYYYGVNWTSSWAYLDAPDSTTIVGAPAAVASLNRIDVFARGTDNALWQKSYVNGEWTGWTSHGGTLSSSPTAVSGGPGQIEVFAALAPTNSVGQLSWTAAAGWSSSWYDLGRAVAGAPTATQVGARVNVYARATDNTLWQWYRIGTGPSGTWQQLDSTLALTGSPAAAGHL</sequence>
<organism evidence="9 10">
    <name type="scientific">Kitasatospora aureofaciens</name>
    <name type="common">Streptomyces aureofaciens</name>
    <dbReference type="NCBI Taxonomy" id="1894"/>
    <lineage>
        <taxon>Bacteria</taxon>
        <taxon>Bacillati</taxon>
        <taxon>Actinomycetota</taxon>
        <taxon>Actinomycetes</taxon>
        <taxon>Kitasatosporales</taxon>
        <taxon>Streptomycetaceae</taxon>
        <taxon>Kitasatospora</taxon>
    </lineage>
</organism>
<evidence type="ECO:0000256" key="2">
    <source>
        <dbReference type="ARBA" id="ARBA00022729"/>
    </source>
</evidence>
<evidence type="ECO:0000256" key="5">
    <source>
        <dbReference type="RuleBase" id="RU361168"/>
    </source>
</evidence>
<dbReference type="RefSeq" id="WP_030555887.1">
    <property type="nucleotide sequence ID" value="NZ_BMUB01000014.1"/>
</dbReference>
<dbReference type="Pfam" id="PF26607">
    <property type="entry name" value="DUF8189"/>
    <property type="match status" value="1"/>
</dbReference>
<dbReference type="Pfam" id="PF16499">
    <property type="entry name" value="Melibiase_2"/>
    <property type="match status" value="1"/>
</dbReference>
<evidence type="ECO:0000313" key="9">
    <source>
        <dbReference type="EMBL" id="GGU92001.1"/>
    </source>
</evidence>
<dbReference type="Gene3D" id="2.60.40.1180">
    <property type="entry name" value="Golgi alpha-mannosidase II"/>
    <property type="match status" value="1"/>
</dbReference>
<evidence type="ECO:0000256" key="3">
    <source>
        <dbReference type="ARBA" id="ARBA00022801"/>
    </source>
</evidence>
<feature type="domain" description="PLL-like beta propeller" evidence="8">
    <location>
        <begin position="530"/>
        <end position="797"/>
    </location>
</feature>
<dbReference type="GeneID" id="97488174"/>